<dbReference type="Pfam" id="PF04101">
    <property type="entry name" value="Glyco_tran_28_C"/>
    <property type="match status" value="1"/>
</dbReference>
<keyword evidence="5" id="KW-0256">Endoplasmic reticulum</keyword>
<dbReference type="InterPro" id="IPR007235">
    <property type="entry name" value="Glyco_trans_28_C"/>
</dbReference>
<dbReference type="PANTHER" id="PTHR12867">
    <property type="entry name" value="GLYCOSYL TRANSFERASE-RELATED"/>
    <property type="match status" value="1"/>
</dbReference>
<evidence type="ECO:0000313" key="8">
    <source>
        <dbReference type="Proteomes" id="UP001299068"/>
    </source>
</evidence>
<proteinExistence type="inferred from homology"/>
<accession>A0ABS7KZG9</accession>
<evidence type="ECO:0000256" key="5">
    <source>
        <dbReference type="ARBA" id="ARBA00022824"/>
    </source>
</evidence>
<evidence type="ECO:0000259" key="6">
    <source>
        <dbReference type="Pfam" id="PF04101"/>
    </source>
</evidence>
<dbReference type="Proteomes" id="UP001299068">
    <property type="component" value="Unassembled WGS sequence"/>
</dbReference>
<evidence type="ECO:0000256" key="2">
    <source>
        <dbReference type="ARBA" id="ARBA00006962"/>
    </source>
</evidence>
<feature type="domain" description="Glycosyl transferase family 28 C-terminal" evidence="6">
    <location>
        <begin position="2"/>
        <end position="135"/>
    </location>
</feature>
<dbReference type="Gene3D" id="3.40.50.2000">
    <property type="entry name" value="Glycogen Phosphorylase B"/>
    <property type="match status" value="1"/>
</dbReference>
<comment type="subcellular location">
    <subcellularLocation>
        <location evidence="1">Endoplasmic reticulum</location>
    </subcellularLocation>
</comment>
<dbReference type="InterPro" id="IPR048097">
    <property type="entry name" value="Cps14G-like"/>
</dbReference>
<protein>
    <submittedName>
        <fullName evidence="7">Glycosyl transferase</fullName>
    </submittedName>
</protein>
<dbReference type="NCBIfam" id="NF041548">
    <property type="entry name" value="PssE"/>
    <property type="match status" value="1"/>
</dbReference>
<dbReference type="PANTHER" id="PTHR12867:SF6">
    <property type="entry name" value="N-ACETYLGLUCOSAMINYLDIPHOSPHODOLICHOL N-ACETYLGLUCOSAMINYLTRANSFERASE"/>
    <property type="match status" value="1"/>
</dbReference>
<reference evidence="7 8" key="1">
    <citation type="journal article" date="2021" name="Cell Host Microbe">
        <title>in vivo commensal control of Clostridioides difficile virulence.</title>
        <authorList>
            <person name="Girinathan B.P."/>
            <person name="Dibenedetto N."/>
            <person name="Worley J.N."/>
            <person name="Peltier J."/>
            <person name="Arrieta-Ortiz M.L."/>
            <person name="Rupa Christinal Immanuel S."/>
            <person name="Lavin R."/>
            <person name="Delaney M.L."/>
            <person name="Cummins C."/>
            <person name="Hoffmann M."/>
            <person name="Luo Y."/>
            <person name="Gonzalez-Escalona N."/>
            <person name="Allard M."/>
            <person name="Onderdonk A.B."/>
            <person name="Gerber G.K."/>
            <person name="Sonenshein A.L."/>
            <person name="Baliga N."/>
            <person name="Dupuy B."/>
            <person name="Bry L."/>
        </authorList>
    </citation>
    <scope>NUCLEOTIDE SEQUENCE [LARGE SCALE GENOMIC DNA]</scope>
    <source>
        <strain evidence="7 8">DSM 599</strain>
    </source>
</reference>
<dbReference type="EMBL" id="JAIKTU010000008">
    <property type="protein sequence ID" value="MBY0755912.1"/>
    <property type="molecule type" value="Genomic_DNA"/>
</dbReference>
<keyword evidence="4 7" id="KW-0808">Transferase</keyword>
<evidence type="ECO:0000256" key="4">
    <source>
        <dbReference type="ARBA" id="ARBA00022679"/>
    </source>
</evidence>
<comment type="caution">
    <text evidence="7">The sequence shown here is derived from an EMBL/GenBank/DDBJ whole genome shotgun (WGS) entry which is preliminary data.</text>
</comment>
<dbReference type="GO" id="GO:0016740">
    <property type="term" value="F:transferase activity"/>
    <property type="evidence" value="ECO:0007669"/>
    <property type="project" value="UniProtKB-KW"/>
</dbReference>
<gene>
    <name evidence="7" type="ORF">K5V21_10685</name>
</gene>
<organism evidence="7 8">
    <name type="scientific">Clostridium sardiniense</name>
    <name type="common">Clostridium absonum</name>
    <dbReference type="NCBI Taxonomy" id="29369"/>
    <lineage>
        <taxon>Bacteria</taxon>
        <taxon>Bacillati</taxon>
        <taxon>Bacillota</taxon>
        <taxon>Clostridia</taxon>
        <taxon>Eubacteriales</taxon>
        <taxon>Clostridiaceae</taxon>
        <taxon>Clostridium</taxon>
    </lineage>
</organism>
<evidence type="ECO:0000256" key="3">
    <source>
        <dbReference type="ARBA" id="ARBA00022676"/>
    </source>
</evidence>
<evidence type="ECO:0000313" key="7">
    <source>
        <dbReference type="EMBL" id="MBY0755912.1"/>
    </source>
</evidence>
<keyword evidence="8" id="KW-1185">Reference proteome</keyword>
<dbReference type="RefSeq" id="WP_221861243.1">
    <property type="nucleotide sequence ID" value="NZ_JAIKTU010000008.1"/>
</dbReference>
<evidence type="ECO:0000256" key="1">
    <source>
        <dbReference type="ARBA" id="ARBA00004240"/>
    </source>
</evidence>
<sequence length="155" mass="18137">MIFVILGTHELEFKRMLQYLEDMNINEQIIIQSGNTEFSSKKYKVIPFLSPKEFNEYINKSDLVITHGGVGSILTGLRYRKKVITMPRLSKYNEHNDDHQLEICNKLSKEGYTINCTDFDSLNEAINNYKKIDLKEYVFDNSKLINFINDTIDNL</sequence>
<dbReference type="SUPFAM" id="SSF53756">
    <property type="entry name" value="UDP-Glycosyltransferase/glycogen phosphorylase"/>
    <property type="match status" value="1"/>
</dbReference>
<comment type="similarity">
    <text evidence="2">Belongs to the glycosyltransferase 28 family.</text>
</comment>
<dbReference type="InterPro" id="IPR039042">
    <property type="entry name" value="Alg13-like"/>
</dbReference>
<name>A0ABS7KZG9_CLOSR</name>
<keyword evidence="3" id="KW-0328">Glycosyltransferase</keyword>